<name>A0A1V4EVX1_9BACL</name>
<dbReference type="Pfam" id="PF02910">
    <property type="entry name" value="Succ_DH_flav_C"/>
    <property type="match status" value="1"/>
</dbReference>
<evidence type="ECO:0000256" key="11">
    <source>
        <dbReference type="NCBIfam" id="TIGR00551"/>
    </source>
</evidence>
<dbReference type="GO" id="GO:0033765">
    <property type="term" value="F:steroid dehydrogenase activity, acting on the CH-CH group of donors"/>
    <property type="evidence" value="ECO:0007669"/>
    <property type="project" value="UniProtKB-ARBA"/>
</dbReference>
<evidence type="ECO:0000256" key="2">
    <source>
        <dbReference type="ARBA" id="ARBA00004950"/>
    </source>
</evidence>
<dbReference type="NCBIfam" id="TIGR00551">
    <property type="entry name" value="nadB"/>
    <property type="match status" value="1"/>
</dbReference>
<evidence type="ECO:0000259" key="14">
    <source>
        <dbReference type="Pfam" id="PF02910"/>
    </source>
</evidence>
<dbReference type="PANTHER" id="PTHR42716:SF2">
    <property type="entry name" value="L-ASPARTATE OXIDASE, CHLOROPLASTIC"/>
    <property type="match status" value="1"/>
</dbReference>
<dbReference type="EC" id="1.4.3.16" evidence="4 11"/>
<dbReference type="PRINTS" id="PR00368">
    <property type="entry name" value="FADPNR"/>
</dbReference>
<comment type="similarity">
    <text evidence="3 12">Belongs to the FAD-dependent oxidoreductase 2 family. NadB subfamily.</text>
</comment>
<comment type="catalytic activity">
    <reaction evidence="10">
        <text>L-aspartate + O2 = iminosuccinate + H2O2</text>
        <dbReference type="Rhea" id="RHEA:25876"/>
        <dbReference type="ChEBI" id="CHEBI:15379"/>
        <dbReference type="ChEBI" id="CHEBI:16240"/>
        <dbReference type="ChEBI" id="CHEBI:29991"/>
        <dbReference type="ChEBI" id="CHEBI:77875"/>
        <dbReference type="EC" id="1.4.3.16"/>
    </reaction>
    <physiologicalReaction direction="left-to-right" evidence="10">
        <dbReference type="Rhea" id="RHEA:25877"/>
    </physiologicalReaction>
</comment>
<evidence type="ECO:0000313" key="16">
    <source>
        <dbReference type="Proteomes" id="UP000190229"/>
    </source>
</evidence>
<dbReference type="UniPathway" id="UPA00253">
    <property type="reaction ID" value="UER00326"/>
</dbReference>
<dbReference type="PANTHER" id="PTHR42716">
    <property type="entry name" value="L-ASPARTATE OXIDASE"/>
    <property type="match status" value="1"/>
</dbReference>
<evidence type="ECO:0000256" key="4">
    <source>
        <dbReference type="ARBA" id="ARBA00012173"/>
    </source>
</evidence>
<dbReference type="SUPFAM" id="SSF56425">
    <property type="entry name" value="Succinate dehydrogenase/fumarate reductase flavoprotein, catalytic domain"/>
    <property type="match status" value="1"/>
</dbReference>
<sequence length="512" mass="55173">MKTVVADFVIIGSGLAGSVAAYALSKFGDVLLLSKEPSTKSNSFAAQGGIAAAVGLDDAPELHQLDTLLAGGDLCDPKVVSQVTARAPEIVRWLAELGVPFNCTPSGVWKLGLEGAHSRKRILHAGGDATGRRIMETMRKAVEAIPNVVRIPRVRILSLLENSNAEVMGARGWVLNDGKEPHRFFARRATILATGGAGQLFLRTTNPTGATGDGIALGYRAGARLRNLEFVQFHPTALDVDGARGFLISEAVRGAGGVLVDENQRRIMADYPRLDLEPRDVVSRVIYTEMEKGKTIYLDGRSIQDFSLKFPTIDQVCRTLGFDPALDLLPVSPAAHFMMGGIHTDLSGQTSVPGLYATGEVACTGLHGANRLASNSLLECAVMGHALAESLHRAGDERSLFHDEACAAVRDGEEADLAEDVLIDVQEILWKTAGMVREQKTMEQGLHALRALAEEHGMSFAVETATLILQSALSRKESRGAHYRSDYPRVDGMLNGVDTEISQNRIDRVRSF</sequence>
<comment type="pathway">
    <text evidence="2 12">Cofactor biosynthesis; NAD(+) biosynthesis; iminoaspartate from L-aspartate (oxidase route): step 1/1.</text>
</comment>
<evidence type="ECO:0000259" key="13">
    <source>
        <dbReference type="Pfam" id="PF00890"/>
    </source>
</evidence>
<dbReference type="Gene3D" id="3.50.50.60">
    <property type="entry name" value="FAD/NAD(P)-binding domain"/>
    <property type="match status" value="1"/>
</dbReference>
<evidence type="ECO:0000256" key="1">
    <source>
        <dbReference type="ARBA" id="ARBA00001974"/>
    </source>
</evidence>
<comment type="subcellular location">
    <subcellularLocation>
        <location evidence="12">Cytoplasm</location>
    </subcellularLocation>
</comment>
<proteinExistence type="inferred from homology"/>
<dbReference type="InterPro" id="IPR027477">
    <property type="entry name" value="Succ_DH/fumarate_Rdtase_cat_sf"/>
</dbReference>
<gene>
    <name evidence="15" type="ORF">B2M26_03565</name>
</gene>
<evidence type="ECO:0000256" key="7">
    <source>
        <dbReference type="ARBA" id="ARBA00022642"/>
    </source>
</evidence>
<dbReference type="InterPro" id="IPR037099">
    <property type="entry name" value="Fum_R/Succ_DH_flav-like_C_sf"/>
</dbReference>
<dbReference type="InterPro" id="IPR015939">
    <property type="entry name" value="Fum_Rdtase/Succ_DH_flav-like_C"/>
</dbReference>
<dbReference type="AlphaFoldDB" id="A0A1V4EVX1"/>
<evidence type="ECO:0000256" key="8">
    <source>
        <dbReference type="ARBA" id="ARBA00022827"/>
    </source>
</evidence>
<dbReference type="SUPFAM" id="SSF46977">
    <property type="entry name" value="Succinate dehydrogenase/fumarate reductase flavoprotein C-terminal domain"/>
    <property type="match status" value="1"/>
</dbReference>
<dbReference type="SUPFAM" id="SSF51905">
    <property type="entry name" value="FAD/NAD(P)-binding domain"/>
    <property type="match status" value="1"/>
</dbReference>
<dbReference type="EMBL" id="MWPS01000009">
    <property type="protein sequence ID" value="OPG16990.1"/>
    <property type="molecule type" value="Genomic_DNA"/>
</dbReference>
<dbReference type="Proteomes" id="UP000190229">
    <property type="component" value="Unassembled WGS sequence"/>
</dbReference>
<organism evidence="15 16">
    <name type="scientific">Ferroacidibacillus organovorans</name>
    <dbReference type="NCBI Taxonomy" id="1765683"/>
    <lineage>
        <taxon>Bacteria</taxon>
        <taxon>Bacillati</taxon>
        <taxon>Bacillota</taxon>
        <taxon>Bacilli</taxon>
        <taxon>Bacillales</taxon>
        <taxon>Alicyclobacillaceae</taxon>
        <taxon>Ferroacidibacillus</taxon>
    </lineage>
</organism>
<dbReference type="Pfam" id="PF00890">
    <property type="entry name" value="FAD_binding_2"/>
    <property type="match status" value="1"/>
</dbReference>
<dbReference type="InterPro" id="IPR036188">
    <property type="entry name" value="FAD/NAD-bd_sf"/>
</dbReference>
<accession>A0A1V4EVX1</accession>
<reference evidence="15 16" key="1">
    <citation type="submission" date="2017-02" db="EMBL/GenBank/DDBJ databases">
        <title>Draft genome of Acidibacillus ferrooxidans Huett2.</title>
        <authorList>
            <person name="Schopf S."/>
        </authorList>
    </citation>
    <scope>NUCLEOTIDE SEQUENCE [LARGE SCALE GENOMIC DNA]</scope>
    <source>
        <strain evidence="15 16">Huett2</strain>
    </source>
</reference>
<evidence type="ECO:0000256" key="5">
    <source>
        <dbReference type="ARBA" id="ARBA00021901"/>
    </source>
</evidence>
<keyword evidence="8 12" id="KW-0274">FAD</keyword>
<dbReference type="GO" id="GO:0005737">
    <property type="term" value="C:cytoplasm"/>
    <property type="evidence" value="ECO:0007669"/>
    <property type="project" value="UniProtKB-SubCell"/>
</dbReference>
<dbReference type="GO" id="GO:0034628">
    <property type="term" value="P:'de novo' NAD+ biosynthetic process from L-aspartate"/>
    <property type="evidence" value="ECO:0007669"/>
    <property type="project" value="TreeGrafter"/>
</dbReference>
<evidence type="ECO:0000256" key="6">
    <source>
        <dbReference type="ARBA" id="ARBA00022630"/>
    </source>
</evidence>
<dbReference type="Gene3D" id="3.90.700.10">
    <property type="entry name" value="Succinate dehydrogenase/fumarate reductase flavoprotein, catalytic domain"/>
    <property type="match status" value="1"/>
</dbReference>
<evidence type="ECO:0000256" key="12">
    <source>
        <dbReference type="RuleBase" id="RU362049"/>
    </source>
</evidence>
<evidence type="ECO:0000313" key="15">
    <source>
        <dbReference type="EMBL" id="OPG16990.1"/>
    </source>
</evidence>
<evidence type="ECO:0000256" key="3">
    <source>
        <dbReference type="ARBA" id="ARBA00008562"/>
    </source>
</evidence>
<evidence type="ECO:0000256" key="9">
    <source>
        <dbReference type="ARBA" id="ARBA00023002"/>
    </source>
</evidence>
<dbReference type="RefSeq" id="WP_079289959.1">
    <property type="nucleotide sequence ID" value="NZ_MWPS01000009.1"/>
</dbReference>
<keyword evidence="7 12" id="KW-0662">Pyridine nucleotide biosynthesis</keyword>
<dbReference type="InterPro" id="IPR003953">
    <property type="entry name" value="FAD-dep_OxRdtase_2_FAD-bd"/>
</dbReference>
<comment type="function">
    <text evidence="12">Catalyzes the oxidation of L-aspartate to iminoaspartate.</text>
</comment>
<evidence type="ECO:0000256" key="10">
    <source>
        <dbReference type="ARBA" id="ARBA00048305"/>
    </source>
</evidence>
<keyword evidence="16" id="KW-1185">Reference proteome</keyword>
<feature type="domain" description="FAD-dependent oxidoreductase 2 FAD-binding" evidence="13">
    <location>
        <begin position="7"/>
        <end position="377"/>
    </location>
</feature>
<comment type="cofactor">
    <cofactor evidence="1 12">
        <name>FAD</name>
        <dbReference type="ChEBI" id="CHEBI:57692"/>
    </cofactor>
</comment>
<dbReference type="Gene3D" id="1.20.58.100">
    <property type="entry name" value="Fumarate reductase/succinate dehydrogenase flavoprotein-like, C-terminal domain"/>
    <property type="match status" value="1"/>
</dbReference>
<protein>
    <recommendedName>
        <fullName evidence="5 11">L-aspartate oxidase</fullName>
        <ecNumber evidence="4 11">1.4.3.16</ecNumber>
    </recommendedName>
</protein>
<dbReference type="GO" id="GO:0008734">
    <property type="term" value="F:L-aspartate oxidase activity"/>
    <property type="evidence" value="ECO:0007669"/>
    <property type="project" value="UniProtKB-UniRule"/>
</dbReference>
<dbReference type="InterPro" id="IPR005288">
    <property type="entry name" value="NadB"/>
</dbReference>
<keyword evidence="9 12" id="KW-0560">Oxidoreductase</keyword>
<keyword evidence="6 12" id="KW-0285">Flavoprotein</keyword>
<comment type="caution">
    <text evidence="15">The sequence shown here is derived from an EMBL/GenBank/DDBJ whole genome shotgun (WGS) entry which is preliminary data.</text>
</comment>
<feature type="domain" description="Fumarate reductase/succinate dehydrogenase flavoprotein-like C-terminal" evidence="14">
    <location>
        <begin position="459"/>
        <end position="489"/>
    </location>
</feature>